<dbReference type="Proteomes" id="UP000275076">
    <property type="component" value="Unassembled WGS sequence"/>
</dbReference>
<accession>A0A3R9P3V6</accession>
<comment type="caution">
    <text evidence="1">The sequence shown here is derived from an EMBL/GenBank/DDBJ whole genome shotgun (WGS) entry which is preliminary data.</text>
</comment>
<evidence type="ECO:0000313" key="2">
    <source>
        <dbReference type="Proteomes" id="UP000275076"/>
    </source>
</evidence>
<evidence type="ECO:0000313" key="1">
    <source>
        <dbReference type="EMBL" id="RSL29702.1"/>
    </source>
</evidence>
<proteinExistence type="predicted"/>
<name>A0A3R9P3V6_9BACI</name>
<protein>
    <submittedName>
        <fullName evidence="1">Uncharacterized protein</fullName>
    </submittedName>
</protein>
<dbReference type="AlphaFoldDB" id="A0A3R9P3V6"/>
<gene>
    <name evidence="1" type="ORF">D7Z54_29925</name>
</gene>
<dbReference type="RefSeq" id="WP_125562049.1">
    <property type="nucleotide sequence ID" value="NZ_RBVX01000055.1"/>
</dbReference>
<dbReference type="OrthoDB" id="8457199at2"/>
<organism evidence="1 2">
    <name type="scientific">Salibacterium salarium</name>
    <dbReference type="NCBI Taxonomy" id="284579"/>
    <lineage>
        <taxon>Bacteria</taxon>
        <taxon>Bacillati</taxon>
        <taxon>Bacillota</taxon>
        <taxon>Bacilli</taxon>
        <taxon>Bacillales</taxon>
        <taxon>Bacillaceae</taxon>
    </lineage>
</organism>
<keyword evidence="2" id="KW-1185">Reference proteome</keyword>
<sequence>MFESICISGDYDLGLLAEKALFYDKVKLIVNEDRLNRLFSKVHPASFISFLEEHRENIQLVYFWVLPAVRTFFPKNENPNITFTSIDEDYVDPYLDYLWEKGGLNSPEGSFIDLSLARRLYKLMSKDVVPSETTKKYAEEMENEEKVLAYLENYLLKTDPLSLRKLPRDTKLRLNVVEDDPYTGKKYEMEHNIGEDVLDPFQFLSSYFNTFSTMEVWANYSSDFQTSTMSSILIEHRLNSLYNQTIKQIEQQEVFNNTILKNRSIREVINSGEKNFLDYIDLYERSKKFKQWVTDIPPESNLVQEYINTINAKTWAEKLPSKTIRFGMFTGTGLLVDTLGASGVGTLLGTSLSAVDSFLLDKLITGWKPNHFIENEFESFLHS</sequence>
<dbReference type="EMBL" id="RBVX01000055">
    <property type="protein sequence ID" value="RSL29702.1"/>
    <property type="molecule type" value="Genomic_DNA"/>
</dbReference>
<reference evidence="1 2" key="1">
    <citation type="submission" date="2018-10" db="EMBL/GenBank/DDBJ databases">
        <title>Draft genome sequence of Bacillus salarius IM0101, isolated from a hypersaline soil in Inner Mongolia, China.</title>
        <authorList>
            <person name="Yamprayoonswat W."/>
            <person name="Boonvisut S."/>
            <person name="Jumpathong W."/>
            <person name="Sittihan S."/>
            <person name="Ruangsuj P."/>
            <person name="Wanthongcharoen S."/>
            <person name="Thongpramul N."/>
            <person name="Pimmason S."/>
            <person name="Yu B."/>
            <person name="Yasawong M."/>
        </authorList>
    </citation>
    <scope>NUCLEOTIDE SEQUENCE [LARGE SCALE GENOMIC DNA]</scope>
    <source>
        <strain evidence="1 2">IM0101</strain>
    </source>
</reference>